<evidence type="ECO:0000256" key="9">
    <source>
        <dbReference type="HAMAP-Rule" id="MF_00106"/>
    </source>
</evidence>
<dbReference type="InterPro" id="IPR004628">
    <property type="entry name" value="Man_deHydtase"/>
</dbReference>
<keyword evidence="6 9" id="KW-0408">Iron</keyword>
<dbReference type="EMBL" id="CP069620">
    <property type="protein sequence ID" value="UZH55876.1"/>
    <property type="molecule type" value="Genomic_DNA"/>
</dbReference>
<dbReference type="EC" id="4.2.1.8" evidence="5 9"/>
<dbReference type="Proteomes" id="UP001163981">
    <property type="component" value="Chromosome"/>
</dbReference>
<name>A0ABY6NTH4_9FLAO</name>
<reference evidence="10" key="1">
    <citation type="submission" date="2021-02" db="EMBL/GenBank/DDBJ databases">
        <title>Salinimicrobium sp. nov. isolated from seawater in Tongyeong, Republic of Korea.</title>
        <authorList>
            <person name="Lee S.-J."/>
        </authorList>
    </citation>
    <scope>NUCLEOTIDE SEQUENCE</scope>
    <source>
        <strain evidence="10">HN-2-9-2</strain>
    </source>
</reference>
<evidence type="ECO:0000256" key="5">
    <source>
        <dbReference type="ARBA" id="ARBA00012927"/>
    </source>
</evidence>
<evidence type="ECO:0000256" key="8">
    <source>
        <dbReference type="ARBA" id="ARBA00023239"/>
    </source>
</evidence>
<comment type="similarity">
    <text evidence="4 9">Belongs to the mannonate dehydratase family.</text>
</comment>
<dbReference type="PANTHER" id="PTHR30387:SF2">
    <property type="entry name" value="MANNONATE DEHYDRATASE"/>
    <property type="match status" value="1"/>
</dbReference>
<dbReference type="HAMAP" id="MF_00106">
    <property type="entry name" value="UxuA"/>
    <property type="match status" value="1"/>
</dbReference>
<evidence type="ECO:0000256" key="2">
    <source>
        <dbReference type="ARBA" id="ARBA00002713"/>
    </source>
</evidence>
<comment type="function">
    <text evidence="2 9">Catalyzes the dehydration of D-mannonate.</text>
</comment>
<evidence type="ECO:0000256" key="3">
    <source>
        <dbReference type="ARBA" id="ARBA00004892"/>
    </source>
</evidence>
<comment type="cofactor">
    <cofactor evidence="9">
        <name>Fe(2+)</name>
        <dbReference type="ChEBI" id="CHEBI:29033"/>
    </cofactor>
    <cofactor evidence="9">
        <name>Mn(2+)</name>
        <dbReference type="ChEBI" id="CHEBI:29035"/>
    </cofactor>
</comment>
<dbReference type="NCBIfam" id="TIGR00695">
    <property type="entry name" value="uxuA"/>
    <property type="match status" value="1"/>
</dbReference>
<evidence type="ECO:0000256" key="1">
    <source>
        <dbReference type="ARBA" id="ARBA00001794"/>
    </source>
</evidence>
<dbReference type="PIRSF" id="PIRSF016049">
    <property type="entry name" value="Man_dehyd"/>
    <property type="match status" value="1"/>
</dbReference>
<dbReference type="NCBIfam" id="NF003027">
    <property type="entry name" value="PRK03906.1"/>
    <property type="match status" value="1"/>
</dbReference>
<dbReference type="RefSeq" id="WP_265164281.1">
    <property type="nucleotide sequence ID" value="NZ_CP069620.1"/>
</dbReference>
<keyword evidence="7 9" id="KW-0464">Manganese</keyword>
<comment type="catalytic activity">
    <reaction evidence="1 9">
        <text>D-mannonate = 2-dehydro-3-deoxy-D-gluconate + H2O</text>
        <dbReference type="Rhea" id="RHEA:20097"/>
        <dbReference type="ChEBI" id="CHEBI:15377"/>
        <dbReference type="ChEBI" id="CHEBI:17767"/>
        <dbReference type="ChEBI" id="CHEBI:57990"/>
        <dbReference type="EC" id="4.2.1.8"/>
    </reaction>
</comment>
<dbReference type="GO" id="GO:0008927">
    <property type="term" value="F:mannonate dehydratase activity"/>
    <property type="evidence" value="ECO:0007669"/>
    <property type="project" value="UniProtKB-EC"/>
</dbReference>
<evidence type="ECO:0000313" key="10">
    <source>
        <dbReference type="EMBL" id="UZH55876.1"/>
    </source>
</evidence>
<accession>A0ABY6NTH4</accession>
<dbReference type="Gene3D" id="3.20.20.150">
    <property type="entry name" value="Divalent-metal-dependent TIM barrel enzymes"/>
    <property type="match status" value="1"/>
</dbReference>
<keyword evidence="11" id="KW-1185">Reference proteome</keyword>
<evidence type="ECO:0000313" key="11">
    <source>
        <dbReference type="Proteomes" id="UP001163981"/>
    </source>
</evidence>
<proteinExistence type="inferred from homology"/>
<gene>
    <name evidence="9 10" type="primary">uxuA</name>
    <name evidence="10" type="ORF">JRG66_03050</name>
</gene>
<evidence type="ECO:0000256" key="6">
    <source>
        <dbReference type="ARBA" id="ARBA00023004"/>
    </source>
</evidence>
<evidence type="ECO:0000256" key="4">
    <source>
        <dbReference type="ARBA" id="ARBA00007389"/>
    </source>
</evidence>
<keyword evidence="8 9" id="KW-0456">Lyase</keyword>
<sequence>MTQIFEQSWRWYGPHDPVSLKDIKQAGARGVVTALHHIPVGEVWSLEEIQKRKDLLEESNRKNKFPLHWNVVESLPVHEHIKQGRADKAKYIENYKQSLRNLGKSGIFRVCYNFMPVLDWLRTNVQYQLEDGSTALLHDLEDLVVFDLFILKRKNAEEDYQPEMVERARKRFPQMKKEEIERLSKSLLMALPGDQQGFTLEKLRQGLESYDGVSAEQLRDNLVDFLKEVIPVAEDAGVSMAIHPDDPPWPVLGLPRIMSNIEDLEYIFSRVPQMTNGLTFCSGSFGASEKNDLPTIIKTYFNRIYFVHLRSVQREAHSRFYEANHLEGSAEMYKLVRTFYECQKGQKRAPIPMRPDHGHQMLDDLVKTTYPGYSAIGRLRGLAELRGLEMGIVKSFENE</sequence>
<protein>
    <recommendedName>
        <fullName evidence="5 9">Mannonate dehydratase</fullName>
        <ecNumber evidence="5 9">4.2.1.8</ecNumber>
    </recommendedName>
    <alternativeName>
        <fullName evidence="9">D-mannonate hydro-lyase</fullName>
    </alternativeName>
</protein>
<dbReference type="PANTHER" id="PTHR30387">
    <property type="entry name" value="MANNONATE DEHYDRATASE"/>
    <property type="match status" value="1"/>
</dbReference>
<dbReference type="SUPFAM" id="SSF51658">
    <property type="entry name" value="Xylose isomerase-like"/>
    <property type="match status" value="1"/>
</dbReference>
<dbReference type="InterPro" id="IPR036237">
    <property type="entry name" value="Xyl_isomerase-like_sf"/>
</dbReference>
<evidence type="ECO:0000256" key="7">
    <source>
        <dbReference type="ARBA" id="ARBA00023211"/>
    </source>
</evidence>
<comment type="pathway">
    <text evidence="3 9">Carbohydrate metabolism; pentose and glucuronate interconversion.</text>
</comment>
<organism evidence="10 11">
    <name type="scientific">Salinimicrobium tongyeongense</name>
    <dbReference type="NCBI Taxonomy" id="2809707"/>
    <lineage>
        <taxon>Bacteria</taxon>
        <taxon>Pseudomonadati</taxon>
        <taxon>Bacteroidota</taxon>
        <taxon>Flavobacteriia</taxon>
        <taxon>Flavobacteriales</taxon>
        <taxon>Flavobacteriaceae</taxon>
        <taxon>Salinimicrobium</taxon>
    </lineage>
</organism>
<dbReference type="Pfam" id="PF03786">
    <property type="entry name" value="UxuA"/>
    <property type="match status" value="1"/>
</dbReference>